<dbReference type="PROSITE" id="PS00010">
    <property type="entry name" value="ASX_HYDROXYL"/>
    <property type="match status" value="8"/>
</dbReference>
<feature type="domain" description="EGF-like" evidence="12">
    <location>
        <begin position="1092"/>
        <end position="1129"/>
    </location>
</feature>
<dbReference type="InterPro" id="IPR000742">
    <property type="entry name" value="EGF"/>
</dbReference>
<keyword evidence="5 10" id="KW-0472">Membrane</keyword>
<dbReference type="GO" id="GO:0007160">
    <property type="term" value="P:cell-matrix adhesion"/>
    <property type="evidence" value="ECO:0007669"/>
    <property type="project" value="InterPro"/>
</dbReference>
<dbReference type="GeneID" id="111128999"/>
<feature type="domain" description="AMOP" evidence="13">
    <location>
        <begin position="493"/>
        <end position="622"/>
    </location>
</feature>
<dbReference type="InterPro" id="IPR003886">
    <property type="entry name" value="NIDO_dom"/>
</dbReference>
<feature type="domain" description="EGF-like" evidence="12">
    <location>
        <begin position="1345"/>
        <end position="1386"/>
    </location>
</feature>
<feature type="domain" description="EGF-like" evidence="12">
    <location>
        <begin position="1646"/>
        <end position="1686"/>
    </location>
</feature>
<gene>
    <name evidence="17" type="primary">LOC111128999</name>
</gene>
<evidence type="ECO:0000256" key="2">
    <source>
        <dbReference type="ARBA" id="ARBA00022536"/>
    </source>
</evidence>
<evidence type="ECO:0000256" key="5">
    <source>
        <dbReference type="ARBA" id="ARBA00023136"/>
    </source>
</evidence>
<feature type="region of interest" description="Disordered" evidence="9">
    <location>
        <begin position="2182"/>
        <end position="2202"/>
    </location>
</feature>
<keyword evidence="7" id="KW-0325">Glycoprotein</keyword>
<dbReference type="KEGG" id="cvn:111128999"/>
<comment type="subcellular location">
    <subcellularLocation>
        <location evidence="1">Membrane</location>
    </subcellularLocation>
</comment>
<keyword evidence="10" id="KW-0812">Transmembrane</keyword>
<protein>
    <submittedName>
        <fullName evidence="17">Uncharacterized protein LOC111128999 isoform X1</fullName>
    </submittedName>
</protein>
<evidence type="ECO:0000259" key="12">
    <source>
        <dbReference type="PROSITE" id="PS50026"/>
    </source>
</evidence>
<feature type="compositionally biased region" description="Low complexity" evidence="9">
    <location>
        <begin position="212"/>
        <end position="242"/>
    </location>
</feature>
<feature type="domain" description="EGF-like" evidence="12">
    <location>
        <begin position="1135"/>
        <end position="1175"/>
    </location>
</feature>
<name>A0A8B8DR69_CRAVI</name>
<keyword evidence="10" id="KW-1133">Transmembrane helix</keyword>
<dbReference type="Pfam" id="PF07645">
    <property type="entry name" value="EGF_CA"/>
    <property type="match status" value="9"/>
</dbReference>
<evidence type="ECO:0000256" key="4">
    <source>
        <dbReference type="ARBA" id="ARBA00022737"/>
    </source>
</evidence>
<organism evidence="16 17">
    <name type="scientific">Crassostrea virginica</name>
    <name type="common">Eastern oyster</name>
    <dbReference type="NCBI Taxonomy" id="6565"/>
    <lineage>
        <taxon>Eukaryota</taxon>
        <taxon>Metazoa</taxon>
        <taxon>Spiralia</taxon>
        <taxon>Lophotrochozoa</taxon>
        <taxon>Mollusca</taxon>
        <taxon>Bivalvia</taxon>
        <taxon>Autobranchia</taxon>
        <taxon>Pteriomorphia</taxon>
        <taxon>Ostreida</taxon>
        <taxon>Ostreoidea</taxon>
        <taxon>Ostreidae</taxon>
        <taxon>Crassostrea</taxon>
    </lineage>
</organism>
<feature type="compositionally biased region" description="Polar residues" evidence="9">
    <location>
        <begin position="199"/>
        <end position="211"/>
    </location>
</feature>
<keyword evidence="4" id="KW-0677">Repeat</keyword>
<dbReference type="InterPro" id="IPR005533">
    <property type="entry name" value="AMOP_dom"/>
</dbReference>
<dbReference type="Pfam" id="PF14670">
    <property type="entry name" value="FXa_inhibition"/>
    <property type="match status" value="1"/>
</dbReference>
<dbReference type="SUPFAM" id="SSF57184">
    <property type="entry name" value="Growth factor receptor domain"/>
    <property type="match status" value="3"/>
</dbReference>
<feature type="domain" description="EGF-like" evidence="12">
    <location>
        <begin position="1605"/>
        <end position="1645"/>
    </location>
</feature>
<dbReference type="PROSITE" id="PS50026">
    <property type="entry name" value="EGF_3"/>
    <property type="match status" value="8"/>
</dbReference>
<evidence type="ECO:0000259" key="14">
    <source>
        <dbReference type="PROSITE" id="PS51220"/>
    </source>
</evidence>
<keyword evidence="16" id="KW-1185">Reference proteome</keyword>
<dbReference type="OrthoDB" id="5966313at2759"/>
<dbReference type="PROSITE" id="PS01186">
    <property type="entry name" value="EGF_2"/>
    <property type="match status" value="7"/>
</dbReference>
<feature type="region of interest" description="Disordered" evidence="9">
    <location>
        <begin position="1"/>
        <end position="242"/>
    </location>
</feature>
<evidence type="ECO:0000259" key="11">
    <source>
        <dbReference type="PROSITE" id="PS50024"/>
    </source>
</evidence>
<dbReference type="FunFam" id="2.10.25.10:FF:000010">
    <property type="entry name" value="Pro-epidermal growth factor"/>
    <property type="match status" value="1"/>
</dbReference>
<reference evidence="17" key="2">
    <citation type="submission" date="2025-08" db="UniProtKB">
        <authorList>
            <consortium name="RefSeq"/>
        </authorList>
    </citation>
    <scope>IDENTIFICATION</scope>
    <source>
        <tissue evidence="17">Whole sample</tissue>
    </source>
</reference>
<dbReference type="PROSITE" id="PS50856">
    <property type="entry name" value="AMOP"/>
    <property type="match status" value="1"/>
</dbReference>
<feature type="domain" description="VWFD" evidence="15">
    <location>
        <begin position="634"/>
        <end position="842"/>
    </location>
</feature>
<dbReference type="Gene3D" id="2.10.25.10">
    <property type="entry name" value="Laminin"/>
    <property type="match status" value="12"/>
</dbReference>
<dbReference type="PROSITE" id="PS50024">
    <property type="entry name" value="SEA"/>
    <property type="match status" value="1"/>
</dbReference>
<feature type="domain" description="SEA" evidence="11">
    <location>
        <begin position="1728"/>
        <end position="1848"/>
    </location>
</feature>
<feature type="transmembrane region" description="Helical" evidence="10">
    <location>
        <begin position="2032"/>
        <end position="2058"/>
    </location>
</feature>
<feature type="compositionally biased region" description="Low complexity" evidence="9">
    <location>
        <begin position="162"/>
        <end position="198"/>
    </location>
</feature>
<dbReference type="InterPro" id="IPR001846">
    <property type="entry name" value="VWF_type-D"/>
</dbReference>
<dbReference type="Pfam" id="PF06119">
    <property type="entry name" value="NIDO"/>
    <property type="match status" value="1"/>
</dbReference>
<accession>A0A8B8DR69</accession>
<dbReference type="InterPro" id="IPR000082">
    <property type="entry name" value="SEA_dom"/>
</dbReference>
<reference evidence="16" key="1">
    <citation type="submission" date="2024-06" db="UniProtKB">
        <authorList>
            <consortium name="RefSeq"/>
        </authorList>
    </citation>
    <scope>NUCLEOTIDE SEQUENCE [LARGE SCALE GENOMIC DNA]</scope>
</reference>
<dbReference type="SMART" id="SM00181">
    <property type="entry name" value="EGF"/>
    <property type="match status" value="15"/>
</dbReference>
<proteinExistence type="predicted"/>
<dbReference type="InterPro" id="IPR052235">
    <property type="entry name" value="Nephronectin_domain"/>
</dbReference>
<keyword evidence="2 8" id="KW-0245">EGF-like domain</keyword>
<feature type="domain" description="EGF-like" evidence="12">
    <location>
        <begin position="1387"/>
        <end position="1427"/>
    </location>
</feature>
<dbReference type="GO" id="GO:0005576">
    <property type="term" value="C:extracellular region"/>
    <property type="evidence" value="ECO:0007669"/>
    <property type="project" value="UniProtKB-SubCell"/>
</dbReference>
<sequence>MSELSTPSVQASGTSETATTTATDASTTQTESTPASAETTTTSESSTSTVGVTFTSGATETSTTTDGLTDSSTVDTTTPELSTATAQASSTTETATTTATDAISTVYAETTTDGANGTETTHESTTAQSSATSEATMSTSGATSEVTTSTSASDGTTREDTSLTPSTTSEVTTSPSDATSEVTTSPSVVTSEVTTSPSDATSEVTTSPSEATSEVTTSPSDTTSEVTTSSSGGSTSETTIPSEITTISTSFETTLTPSDSVALLPYGATAGDREGSVGDDVLVAVVDNPIGITCDCQISNRIFIYTNGYVTLDSNFESAKPSRLTKDDSYKMLAPFWSDIDVKSDSKIWYHLYNKFGNADVTSILSETKALVKNNFRDTTVSESFEPNTVLVVTWENVVPSPQRFHKMENATFQLLLASDGLTTYTSFLFKTMNFLPPKRALMGYRCGGSSSSIFNHPGSLSSTLYSQVLNSGDNAKNTKGLWVYKLDTCTSSDINYAEQCYNWKLSTSQSEQMAISRANRKLTSCPCNIDQIKADPRFIASSDEIGCYFKIHSPKGSTFTRKCCYHTNSTEGPLLTGSAGAGFVYLYNPLRYPSLSLSKDRAPYTWCCERAGLCDVFFSERPSDNCGSYQPPDSGVSYGDPHVYTIDGFSYTYNGIGEYTMLEMRSLPSGLTVFELQSRTTLATNISGGHVPATVFSAFVAREGNVTAQVEVNLQKNGLIVFCNGLDVTNEFYLDDNYLCDINDALRLSRSDASNHSVQVLFPSEIALIISFNAQMLDLNILVPESLANLTENRGLLGNINGDPTDDLILRNGSVLPDNTNERDIFFTFGESWRLDCQDSIFDYRAGLGCELFQNTSFVPVFLEDFNATLVMEANETCKGDRSCLFDFIITGNQVIAENTKRIIDSSLQRQLISANTPPTITGQLRVNATVGQSLTLSADARDEDSDLVTVFSPEGNLTGSGQASIKYDFVPSSADQKISFWAVDDQGSASSTLTVVIVKCYGCSSHGVCDFDHPRPTSEPNQLKTPCLCDIGWEGEDCSVDVDGCHNNPCEPPYACTDNTPAEHRSTSVAYRCDNCTAGYRFGKEKKCVDVDECAIGNQCSDHQTCTNVLGSYTCNCEPGYRADPNQNLACLDVNECLEQTSGCQQVCNNTEGGYVCSCREGYTLNSDNKTCSTDAPIASCTSFGCSQICVVEFGSPRCYCNQGYTLGQDSKTCQDVDECAEETGKKCPQLCSNTLGGYECSCMAGFQLMADQKSCTACDTVHWGVNCNQSCDCTQNSLSCDPKFGCKCKAGWNGTYCEVNIDECQGQNPCKGLEDCIDTPGSYVCQCKVGYQRNDTTGDCENIDECAQSRYNCTEVETCVDTQGSYRCECQLGYQRDPTGQCRDVNECELQTDNCTHHCINTEGSYNCKCNIGFTLQDDRRTCVTSSNPCQGAPITCDTTLGGCTKNSSDATYCFCNQGYQLNQSTSNCTDIDECADGSHGCSDACNNTAGGFSCSCSPGAGLLADRKTCQSCNQTDRWGTSCENQCGCGVGALYCDSLTGCVCDAGWSGVQCADDIDECVNSSTNNCGENSRCVNREPFYVCQCDSGYVKEQNSQSHRCTDIDECLTNQHDCSQRCHNLPGSYACFCSDGFTLDSDNKTCLNMDECTLGSDDCDQICIDTAGSFFCKCYPGYSLSSDSQTCVRDFDPCNSTQNCSYGCRVTDGGPECYCDRSTRLDPQDNETCIALDNKILVTLTTDYPFSEGLLRPPTSKYKNTKRDFETSLMNTFRAIPGFENVIPVVTKFKRLIGGGTGVDFYLLLDRDKTPQDLVSVSQALTRLRRTGMTVTLSSYNILKEPVVGQDPALCVQCPDTCYYHNDTDYLCRTQPDEKTLIIQLSLERDFSPVLNNSRSLGFKEFSDKIISTLTTIVALPNIEEIYVSGYRELLNSKTQIVGHVTLNTSVTDSILRGVGQSLYGAVDSKNCLDVDPSCVSLQNQTYIGSMEDLTAVICYTCSQTQVCVLDANKYQCVTAPSTTDTPPTQTETSNTDLILGLGLGLPLGLILLLLVLLLVCLLCRRHKRHRSSTDSDFSSVDPYHIREAFGTVSSKFSGYKPHEFGGMGVGMYGASPFGQQSRDIVASQQEPEAFPDNYGNQFYRREGDAFNDDSYFETRREDQPTTSNFSWDFLFNTIDPQEEFRIDRPSFNRTPTAPYLDDLGSDA</sequence>
<evidence type="ECO:0000256" key="7">
    <source>
        <dbReference type="ARBA" id="ARBA00023180"/>
    </source>
</evidence>
<evidence type="ECO:0000256" key="6">
    <source>
        <dbReference type="ARBA" id="ARBA00023157"/>
    </source>
</evidence>
<evidence type="ECO:0000256" key="8">
    <source>
        <dbReference type="PROSITE-ProRule" id="PRU00076"/>
    </source>
</evidence>
<feature type="compositionally biased region" description="Low complexity" evidence="9">
    <location>
        <begin position="10"/>
        <end position="153"/>
    </location>
</feature>
<dbReference type="PROSITE" id="PS01187">
    <property type="entry name" value="EGF_CA"/>
    <property type="match status" value="4"/>
</dbReference>
<dbReference type="InterPro" id="IPR000152">
    <property type="entry name" value="EGF-type_Asp/Asn_hydroxyl_site"/>
</dbReference>
<dbReference type="InterPro" id="IPR018097">
    <property type="entry name" value="EGF_Ca-bd_CS"/>
</dbReference>
<dbReference type="GO" id="GO:0005509">
    <property type="term" value="F:calcium ion binding"/>
    <property type="evidence" value="ECO:0007669"/>
    <property type="project" value="InterPro"/>
</dbReference>
<dbReference type="InterPro" id="IPR049883">
    <property type="entry name" value="NOTCH1_EGF-like"/>
</dbReference>
<dbReference type="PROSITE" id="PS51233">
    <property type="entry name" value="VWFD"/>
    <property type="match status" value="1"/>
</dbReference>
<feature type="domain" description="EGF-like" evidence="12">
    <location>
        <begin position="1303"/>
        <end position="1344"/>
    </location>
</feature>
<feature type="domain" description="EGF-like" evidence="12">
    <location>
        <begin position="1559"/>
        <end position="1598"/>
    </location>
</feature>
<dbReference type="RefSeq" id="XP_022330737.1">
    <property type="nucleotide sequence ID" value="XM_022475029.1"/>
</dbReference>
<dbReference type="PROSITE" id="PS51220">
    <property type="entry name" value="NIDO"/>
    <property type="match status" value="1"/>
</dbReference>
<evidence type="ECO:0000256" key="9">
    <source>
        <dbReference type="SAM" id="MobiDB-lite"/>
    </source>
</evidence>
<evidence type="ECO:0000256" key="1">
    <source>
        <dbReference type="ARBA" id="ARBA00004370"/>
    </source>
</evidence>
<dbReference type="Proteomes" id="UP000694844">
    <property type="component" value="Chromosome 1"/>
</dbReference>
<feature type="domain" description="NIDO" evidence="14">
    <location>
        <begin position="335"/>
        <end position="490"/>
    </location>
</feature>
<keyword evidence="3" id="KW-0732">Signal</keyword>
<dbReference type="PANTHER" id="PTHR24050:SF27">
    <property type="entry name" value="FIBRILLIN-1"/>
    <property type="match status" value="1"/>
</dbReference>
<dbReference type="GO" id="GO:0016020">
    <property type="term" value="C:membrane"/>
    <property type="evidence" value="ECO:0007669"/>
    <property type="project" value="UniProtKB-SubCell"/>
</dbReference>
<dbReference type="SMART" id="SM00179">
    <property type="entry name" value="EGF_CA"/>
    <property type="match status" value="12"/>
</dbReference>
<dbReference type="InterPro" id="IPR001881">
    <property type="entry name" value="EGF-like_Ca-bd_dom"/>
</dbReference>
<keyword evidence="6" id="KW-1015">Disulfide bond</keyword>
<evidence type="ECO:0000313" key="16">
    <source>
        <dbReference type="Proteomes" id="UP000694844"/>
    </source>
</evidence>
<dbReference type="PANTHER" id="PTHR24050">
    <property type="entry name" value="PA14 DOMAIN-CONTAINING PROTEIN"/>
    <property type="match status" value="1"/>
</dbReference>
<evidence type="ECO:0000313" key="17">
    <source>
        <dbReference type="RefSeq" id="XP_022330737.1"/>
    </source>
</evidence>
<comment type="caution">
    <text evidence="8">Lacks conserved residue(s) required for the propagation of feature annotation.</text>
</comment>
<evidence type="ECO:0000259" key="15">
    <source>
        <dbReference type="PROSITE" id="PS51233"/>
    </source>
</evidence>
<dbReference type="FunFam" id="2.10.25.10:FF:000005">
    <property type="entry name" value="Fibrillin 2"/>
    <property type="match status" value="3"/>
</dbReference>
<evidence type="ECO:0000256" key="3">
    <source>
        <dbReference type="ARBA" id="ARBA00022729"/>
    </source>
</evidence>
<dbReference type="SMART" id="SM00539">
    <property type="entry name" value="NIDO"/>
    <property type="match status" value="1"/>
</dbReference>
<dbReference type="SUPFAM" id="SSF57196">
    <property type="entry name" value="EGF/Laminin"/>
    <property type="match status" value="4"/>
</dbReference>
<dbReference type="CDD" id="cd00054">
    <property type="entry name" value="EGF_CA"/>
    <property type="match status" value="4"/>
</dbReference>
<evidence type="ECO:0000256" key="10">
    <source>
        <dbReference type="SAM" id="Phobius"/>
    </source>
</evidence>
<dbReference type="InterPro" id="IPR009030">
    <property type="entry name" value="Growth_fac_rcpt_cys_sf"/>
</dbReference>
<evidence type="ECO:0000259" key="13">
    <source>
        <dbReference type="PROSITE" id="PS50856"/>
    </source>
</evidence>
<dbReference type="SMART" id="SM00723">
    <property type="entry name" value="AMOP"/>
    <property type="match status" value="1"/>
</dbReference>